<proteinExistence type="predicted"/>
<dbReference type="Proteomes" id="UP000009328">
    <property type="component" value="Unassembled WGS sequence"/>
</dbReference>
<dbReference type="STRING" id="1206466.K0KGM4"/>
<keyword evidence="4" id="KW-1185">Reference proteome</keyword>
<dbReference type="GO" id="GO:0005507">
    <property type="term" value="F:copper ion binding"/>
    <property type="evidence" value="ECO:0007669"/>
    <property type="project" value="InterPro"/>
</dbReference>
<sequence>MVYGKHIKVSCQVCIIGHRTKTCNHKSIIESDDPGYNGHRGCLEVISKKGRRKSRVPDRIDGVGNTKDDDIVTLNPNNDKFILIEAKLVPKLNEWCPNSQNSRYECCCKKKSKELYINEETSSFLRVPQYCDFTSIEDAKKIGTPVSYKDLPTDFLDKDVNFHSIAKLYPDKSDYPNQAGNINAQSTNNTSSQLAQNVQLNNNMILSELLNTNPIIPIFDAKFNYQIHSSEAAARLDSFLNGNTDQQDNNNQGTDQGTDQNIDQDINRIYNNLQFIYNQNLINNNHHYNLFNNIHLITCLLNSYENLIQNNIRRNNNDHSIINDNTNQNSDVLNHNNQRFVDVNTSDSPVHNNPLANDNEQGSSMSTNARPHQPSNQHQNDTRIGNQNQNHIRNTRQWEFVFEDPSNYPDF</sequence>
<dbReference type="PROSITE" id="PS50073">
    <property type="entry name" value="COPPER_FIST_2"/>
    <property type="match status" value="1"/>
</dbReference>
<feature type="region of interest" description="Disordered" evidence="1">
    <location>
        <begin position="342"/>
        <end position="386"/>
    </location>
</feature>
<gene>
    <name evidence="3" type="ORF">BN7_1675</name>
</gene>
<accession>K0KGM4</accession>
<evidence type="ECO:0000313" key="4">
    <source>
        <dbReference type="Proteomes" id="UP000009328"/>
    </source>
</evidence>
<feature type="compositionally biased region" description="Low complexity" evidence="1">
    <location>
        <begin position="241"/>
        <end position="261"/>
    </location>
</feature>
<reference evidence="3 4" key="1">
    <citation type="journal article" date="2012" name="Eukaryot. Cell">
        <title>Draft genome sequence of Wickerhamomyces ciferrii NRRL Y-1031 F-60-10.</title>
        <authorList>
            <person name="Schneider J."/>
            <person name="Andrea H."/>
            <person name="Blom J."/>
            <person name="Jaenicke S."/>
            <person name="Ruckert C."/>
            <person name="Schorsch C."/>
            <person name="Szczepanowski R."/>
            <person name="Farwick M."/>
            <person name="Goesmann A."/>
            <person name="Puhler A."/>
            <person name="Schaffer S."/>
            <person name="Tauch A."/>
            <person name="Kohler T."/>
            <person name="Brinkrolf K."/>
        </authorList>
    </citation>
    <scope>NUCLEOTIDE SEQUENCE [LARGE SCALE GENOMIC DNA]</scope>
    <source>
        <strain evidence="4">ATCC 14091 / BCRC 22168 / CBS 111 / JCM 3599 / NBRC 0793 / NRRL Y-1031 F-60-10</strain>
    </source>
</reference>
<feature type="region of interest" description="Disordered" evidence="1">
    <location>
        <begin position="240"/>
        <end position="261"/>
    </location>
</feature>
<dbReference type="EMBL" id="CAIF01000038">
    <property type="protein sequence ID" value="CCH42131.1"/>
    <property type="molecule type" value="Genomic_DNA"/>
</dbReference>
<dbReference type="GO" id="GO:0005634">
    <property type="term" value="C:nucleus"/>
    <property type="evidence" value="ECO:0007669"/>
    <property type="project" value="InterPro"/>
</dbReference>
<name>K0KGM4_WICCF</name>
<organism evidence="3 4">
    <name type="scientific">Wickerhamomyces ciferrii (strain ATCC 14091 / BCRC 22168 / CBS 111 / JCM 3599 / NBRC 0793 / NRRL Y-1031 F-60-10)</name>
    <name type="common">Yeast</name>
    <name type="synonym">Pichia ciferrii</name>
    <dbReference type="NCBI Taxonomy" id="1206466"/>
    <lineage>
        <taxon>Eukaryota</taxon>
        <taxon>Fungi</taxon>
        <taxon>Dikarya</taxon>
        <taxon>Ascomycota</taxon>
        <taxon>Saccharomycotina</taxon>
        <taxon>Saccharomycetes</taxon>
        <taxon>Phaffomycetales</taxon>
        <taxon>Wickerhamomycetaceae</taxon>
        <taxon>Wickerhamomyces</taxon>
    </lineage>
</organism>
<dbReference type="GO" id="GO:0003700">
    <property type="term" value="F:DNA-binding transcription factor activity"/>
    <property type="evidence" value="ECO:0007669"/>
    <property type="project" value="InterPro"/>
</dbReference>
<evidence type="ECO:0000259" key="2">
    <source>
        <dbReference type="PROSITE" id="PS50073"/>
    </source>
</evidence>
<protein>
    <recommendedName>
        <fullName evidence="2">Copper-fist domain-containing protein</fullName>
    </recommendedName>
</protein>
<evidence type="ECO:0000256" key="1">
    <source>
        <dbReference type="SAM" id="MobiDB-lite"/>
    </source>
</evidence>
<dbReference type="InParanoid" id="K0KGM4"/>
<comment type="caution">
    <text evidence="3">The sequence shown here is derived from an EMBL/GenBank/DDBJ whole genome shotgun (WGS) entry which is preliminary data.</text>
</comment>
<dbReference type="HOGENOM" id="CLU_669402_0_0_1"/>
<dbReference type="Gene3D" id="3.90.430.10">
    <property type="entry name" value="Copper fist DNA-binding domain"/>
    <property type="match status" value="1"/>
</dbReference>
<evidence type="ECO:0000313" key="3">
    <source>
        <dbReference type="EMBL" id="CCH42131.1"/>
    </source>
</evidence>
<dbReference type="InterPro" id="IPR001083">
    <property type="entry name" value="Cu_fist_DNA-bd_dom"/>
</dbReference>
<feature type="domain" description="Copper-fist" evidence="2">
    <location>
        <begin position="1"/>
        <end position="53"/>
    </location>
</feature>
<dbReference type="InterPro" id="IPR036395">
    <property type="entry name" value="Cu_fist_DNA-bd_dom_sf"/>
</dbReference>
<dbReference type="AlphaFoldDB" id="K0KGM4"/>
<dbReference type="GO" id="GO:0003677">
    <property type="term" value="F:DNA binding"/>
    <property type="evidence" value="ECO:0007669"/>
    <property type="project" value="InterPro"/>
</dbReference>
<dbReference type="SMART" id="SM01090">
    <property type="entry name" value="Copper-fist"/>
    <property type="match status" value="1"/>
</dbReference>
<dbReference type="eggNOG" id="ENOG502RYNN">
    <property type="taxonomic scope" value="Eukaryota"/>
</dbReference>